<keyword evidence="4 7" id="KW-0732">Signal</keyword>
<feature type="domain" description="Cytochrome c-552/DMSO reductase-like haem-binding" evidence="8">
    <location>
        <begin position="263"/>
        <end position="506"/>
    </location>
</feature>
<evidence type="ECO:0000256" key="1">
    <source>
        <dbReference type="ARBA" id="ARBA00022448"/>
    </source>
</evidence>
<dbReference type="PANTHER" id="PTHR35038:SF6">
    <property type="entry name" value="SURFACE LOCALIZED DECAHEME CYTOCHROME C LIPOPROTEIN"/>
    <property type="match status" value="1"/>
</dbReference>
<dbReference type="PANTHER" id="PTHR35038">
    <property type="entry name" value="DISSIMILATORY SULFITE REDUCTASE SIRA"/>
    <property type="match status" value="1"/>
</dbReference>
<dbReference type="EMBL" id="CP136600">
    <property type="protein sequence ID" value="WOH36933.1"/>
    <property type="molecule type" value="Genomic_DNA"/>
</dbReference>
<dbReference type="InterPro" id="IPR051829">
    <property type="entry name" value="Multiheme_Cytochr_ET"/>
</dbReference>
<evidence type="ECO:0000256" key="7">
    <source>
        <dbReference type="SAM" id="SignalP"/>
    </source>
</evidence>
<feature type="signal peptide" evidence="7">
    <location>
        <begin position="1"/>
        <end position="31"/>
    </location>
</feature>
<evidence type="ECO:0000313" key="9">
    <source>
        <dbReference type="EMBL" id="WOH36933.1"/>
    </source>
</evidence>
<evidence type="ECO:0000259" key="8">
    <source>
        <dbReference type="SMART" id="SM00887"/>
    </source>
</evidence>
<keyword evidence="10" id="KW-1185">Reference proteome</keyword>
<dbReference type="SMART" id="SM00887">
    <property type="entry name" value="EB_dh"/>
    <property type="match status" value="1"/>
</dbReference>
<feature type="chain" id="PRO_5046684412" evidence="7">
    <location>
        <begin position="32"/>
        <end position="523"/>
    </location>
</feature>
<dbReference type="CDD" id="cd08168">
    <property type="entry name" value="Cytochrom_C3"/>
    <property type="match status" value="1"/>
</dbReference>
<evidence type="ECO:0000256" key="2">
    <source>
        <dbReference type="ARBA" id="ARBA00022617"/>
    </source>
</evidence>
<dbReference type="Proteomes" id="UP001301442">
    <property type="component" value="Chromosome"/>
</dbReference>
<protein>
    <submittedName>
        <fullName evidence="9">Cytochrome c3 family protein</fullName>
    </submittedName>
</protein>
<dbReference type="InterPro" id="IPR036280">
    <property type="entry name" value="Multihaem_cyt_sf"/>
</dbReference>
<evidence type="ECO:0000256" key="6">
    <source>
        <dbReference type="ARBA" id="ARBA00023004"/>
    </source>
</evidence>
<sequence length="523" mass="58181">MQQNTLFKLPSTVVFILLALLSLFITCGVNAQQISAKIECTSCHDPDVIPKIKAMHNSKHWDEMIKESPVNNEGCVACHGDSQTHAATPTKFQPKTSYGPRWTSTIDQQNNTCLNCHEKTATHKQWRAGKHAAQEVTCVTCHDVHVDLDPVREESTQAEVCTVCHKVQKNGIHHFKDKIEDNPKCSTCHNPHANPLPQFMMLENRSLGCRNCHDFREMQLSSEVSLKAKNYHLVMQHKDRTCVDCHLGVAHVDKDNFSKLREGGLASMLVDVFHPGQSDGDWLLEEHPGAQALRQGRNCRQCHLGEAKELGKALAPKGVIASIESKVSVKKVASAVQFTITWQGSENDTSLAIMYDNGQIDAFSKGGCWASCHGDLPDMSRDRNLEKTKYLLSSLKQQYSVGFPSVKYDQKTLDKMIASGEFVELWKVNLSKGKFANLQRFIILDERKETELGQLTASANFVNGLWTVIINKAIDDEVKPLIEGNDITFGVAIHLNGKSGAEHKVSLPLTISSDGIDTDFILQ</sequence>
<keyword evidence="5" id="KW-0249">Electron transport</keyword>
<dbReference type="RefSeq" id="WP_348395740.1">
    <property type="nucleotide sequence ID" value="NZ_CP136600.1"/>
</dbReference>
<evidence type="ECO:0000313" key="10">
    <source>
        <dbReference type="Proteomes" id="UP001301442"/>
    </source>
</evidence>
<accession>A0ABZ0GME5</accession>
<organism evidence="9 10">
    <name type="scientific">Thalassotalea fonticola</name>
    <dbReference type="NCBI Taxonomy" id="3065649"/>
    <lineage>
        <taxon>Bacteria</taxon>
        <taxon>Pseudomonadati</taxon>
        <taxon>Pseudomonadota</taxon>
        <taxon>Gammaproteobacteria</taxon>
        <taxon>Alteromonadales</taxon>
        <taxon>Colwelliaceae</taxon>
        <taxon>Thalassotalea</taxon>
    </lineage>
</organism>
<keyword evidence="2" id="KW-0349">Heme</keyword>
<keyword evidence="1" id="KW-0813">Transport</keyword>
<reference evidence="9 10" key="1">
    <citation type="submission" date="2023-09" db="EMBL/GenBank/DDBJ databases">
        <authorList>
            <person name="Qi X."/>
        </authorList>
    </citation>
    <scope>NUCLEOTIDE SEQUENCE [LARGE SCALE GENOMIC DNA]</scope>
    <source>
        <strain evidence="9 10">S1-1</strain>
    </source>
</reference>
<dbReference type="SUPFAM" id="SSF48695">
    <property type="entry name" value="Multiheme cytochromes"/>
    <property type="match status" value="1"/>
</dbReference>
<keyword evidence="3" id="KW-0479">Metal-binding</keyword>
<gene>
    <name evidence="9" type="ORF">RI844_16400</name>
</gene>
<evidence type="ECO:0000256" key="5">
    <source>
        <dbReference type="ARBA" id="ARBA00022982"/>
    </source>
</evidence>
<keyword evidence="6" id="KW-0408">Iron</keyword>
<dbReference type="InterPro" id="IPR005126">
    <property type="entry name" value="NapC/NirT_cyt_c_N"/>
</dbReference>
<evidence type="ECO:0000256" key="3">
    <source>
        <dbReference type="ARBA" id="ARBA00022723"/>
    </source>
</evidence>
<dbReference type="Gene3D" id="1.10.1130.10">
    <property type="entry name" value="Flavocytochrome C3, Chain A"/>
    <property type="match status" value="2"/>
</dbReference>
<evidence type="ECO:0000256" key="4">
    <source>
        <dbReference type="ARBA" id="ARBA00022729"/>
    </source>
</evidence>
<proteinExistence type="predicted"/>
<dbReference type="InterPro" id="IPR019020">
    <property type="entry name" value="Cyt-c552/DMSO_Rdtase_haem-bd"/>
</dbReference>
<name>A0ABZ0GME5_9GAMM</name>
<dbReference type="Pfam" id="PF03264">
    <property type="entry name" value="Cytochrom_NNT"/>
    <property type="match status" value="1"/>
</dbReference>